<dbReference type="PANTHER" id="PTHR42850">
    <property type="entry name" value="METALLOPHOSPHOESTERASE"/>
    <property type="match status" value="1"/>
</dbReference>
<dbReference type="PROSITE" id="PS01269">
    <property type="entry name" value="UPF0025"/>
    <property type="match status" value="1"/>
</dbReference>
<evidence type="ECO:0000313" key="5">
    <source>
        <dbReference type="EMBL" id="MFC6890019.1"/>
    </source>
</evidence>
<dbReference type="InterPro" id="IPR029052">
    <property type="entry name" value="Metallo-depent_PP-like"/>
</dbReference>
<dbReference type="PANTHER" id="PTHR42850:SF2">
    <property type="entry name" value="BLL5683 PROTEIN"/>
    <property type="match status" value="1"/>
</dbReference>
<evidence type="ECO:0000313" key="6">
    <source>
        <dbReference type="Proteomes" id="UP001596333"/>
    </source>
</evidence>
<evidence type="ECO:0000256" key="2">
    <source>
        <dbReference type="ARBA" id="ARBA00022801"/>
    </source>
</evidence>
<evidence type="ECO:0000256" key="1">
    <source>
        <dbReference type="ARBA" id="ARBA00022723"/>
    </source>
</evidence>
<dbReference type="NCBIfam" id="TIGR00040">
    <property type="entry name" value="yfcE"/>
    <property type="match status" value="1"/>
</dbReference>
<dbReference type="AlphaFoldDB" id="A0ABD5UKZ1"/>
<comment type="cofactor">
    <cofactor evidence="3">
        <name>a divalent metal cation</name>
        <dbReference type="ChEBI" id="CHEBI:60240"/>
    </cofactor>
</comment>
<feature type="domain" description="Calcineurin-like phosphoesterase" evidence="4">
    <location>
        <begin position="1"/>
        <end position="193"/>
    </location>
</feature>
<dbReference type="Gene3D" id="3.60.21.10">
    <property type="match status" value="1"/>
</dbReference>
<evidence type="ECO:0000259" key="4">
    <source>
        <dbReference type="Pfam" id="PF12850"/>
    </source>
</evidence>
<dbReference type="InterPro" id="IPR011152">
    <property type="entry name" value="Pesterase_MJ0912"/>
</dbReference>
<dbReference type="Pfam" id="PF12850">
    <property type="entry name" value="Metallophos_2"/>
    <property type="match status" value="1"/>
</dbReference>
<comment type="similarity">
    <text evidence="3">Belongs to the metallophosphoesterase superfamily. YfcE family.</text>
</comment>
<keyword evidence="2" id="KW-0378">Hydrolase</keyword>
<proteinExistence type="inferred from homology"/>
<dbReference type="RefSeq" id="WP_379769447.1">
    <property type="nucleotide sequence ID" value="NZ_JBHSXI010000016.1"/>
</dbReference>
<accession>A0ABD5UKZ1</accession>
<dbReference type="InterPro" id="IPR000979">
    <property type="entry name" value="Phosphodiesterase_MJ0936/Vps29"/>
</dbReference>
<dbReference type="Proteomes" id="UP001596333">
    <property type="component" value="Unassembled WGS sequence"/>
</dbReference>
<dbReference type="InterPro" id="IPR050126">
    <property type="entry name" value="Ap4A_hydrolase"/>
</dbReference>
<dbReference type="EMBL" id="JBHSXI010000016">
    <property type="protein sequence ID" value="MFC6890019.1"/>
    <property type="molecule type" value="Genomic_DNA"/>
</dbReference>
<dbReference type="InterPro" id="IPR020935">
    <property type="entry name" value="PdiEstase_YfcE_CS"/>
</dbReference>
<evidence type="ECO:0000256" key="3">
    <source>
        <dbReference type="RuleBase" id="RU362039"/>
    </source>
</evidence>
<dbReference type="InterPro" id="IPR024654">
    <property type="entry name" value="Calcineurin-like_PHP_lpxH"/>
</dbReference>
<protein>
    <recommendedName>
        <fullName evidence="3">Phosphoesterase</fullName>
        <ecNumber evidence="3">3.1.4.-</ecNumber>
    </recommendedName>
</protein>
<keyword evidence="1 3" id="KW-0479">Metal-binding</keyword>
<organism evidence="5 6">
    <name type="scientific">Halorubrum trueperi</name>
    <dbReference type="NCBI Taxonomy" id="2004704"/>
    <lineage>
        <taxon>Archaea</taxon>
        <taxon>Methanobacteriati</taxon>
        <taxon>Methanobacteriota</taxon>
        <taxon>Stenosarchaea group</taxon>
        <taxon>Halobacteria</taxon>
        <taxon>Halobacteriales</taxon>
        <taxon>Haloferacaceae</taxon>
        <taxon>Halorubrum</taxon>
    </lineage>
</organism>
<dbReference type="PIRSF" id="PIRSF000883">
    <property type="entry name" value="Pesterase_MJ0912"/>
    <property type="match status" value="1"/>
</dbReference>
<dbReference type="GO" id="GO:0046872">
    <property type="term" value="F:metal ion binding"/>
    <property type="evidence" value="ECO:0007669"/>
    <property type="project" value="UniProtKB-KW"/>
</dbReference>
<dbReference type="EC" id="3.1.4.-" evidence="3"/>
<dbReference type="SUPFAM" id="SSF56300">
    <property type="entry name" value="Metallo-dependent phosphatases"/>
    <property type="match status" value="1"/>
</dbReference>
<keyword evidence="6" id="KW-1185">Reference proteome</keyword>
<dbReference type="GO" id="GO:0016787">
    <property type="term" value="F:hydrolase activity"/>
    <property type="evidence" value="ECO:0007669"/>
    <property type="project" value="UniProtKB-UniRule"/>
</dbReference>
<sequence length="228" mass="26417">MQIGVISDIHSNIVALEAVLRELEEERPEKILCAGDLVGYYPFPDETVSRVRDVEALCVLGNHDFGLITDTPREFNRMAKRALDWNRRNLSEENLVYLEELPETRRLIIDDLDTFIAHGSPNHPIDEYIWKEDIDEEFLNRSFETIPDVVILGHTHRPYVQIIGETVCLNPGSVGQPRDGDSRASFAVIDTESYEVEIRRVEYEIDWVAEETEEYLPRQLAERLYEGR</sequence>
<reference evidence="5 6" key="1">
    <citation type="journal article" date="2019" name="Int. J. Syst. Evol. Microbiol.">
        <title>The Global Catalogue of Microorganisms (GCM) 10K type strain sequencing project: providing services to taxonomists for standard genome sequencing and annotation.</title>
        <authorList>
            <consortium name="The Broad Institute Genomics Platform"/>
            <consortium name="The Broad Institute Genome Sequencing Center for Infectious Disease"/>
            <person name="Wu L."/>
            <person name="Ma J."/>
        </authorList>
    </citation>
    <scope>NUCLEOTIDE SEQUENCE [LARGE SCALE GENOMIC DNA]</scope>
    <source>
        <strain evidence="5 6">Y73</strain>
    </source>
</reference>
<name>A0ABD5UKZ1_9EURY</name>
<comment type="caution">
    <text evidence="5">The sequence shown here is derived from an EMBL/GenBank/DDBJ whole genome shotgun (WGS) entry which is preliminary data.</text>
</comment>
<gene>
    <name evidence="5" type="ORF">ACFQEY_13510</name>
</gene>